<dbReference type="CDD" id="cd03801">
    <property type="entry name" value="GT4_PimA-like"/>
    <property type="match status" value="1"/>
</dbReference>
<sequence>MLHAVGNLIVEDCPGSNVVSRGLALLVCVSKNDRAEPLFRAVAALVPGAMQLGRITPSKATKLLGAITSISPNMAQTRSDMEFSPAVALAAQRLTEQKISSLRGVTHVLQWGAMYAPVRDARTISYSIVTDGPFDPDDASYPVEWKPRRWAAEYFARQRTIYREATLVFALSEWARRKLLALHDLEPQRVVRIGWGPMFDAAPSQPGDDSAAPKKLFVSIGNEWQRKGMDLVARAGARLHAEDGEVQAVVTGDPEGLTLEPAAGVTLLPRRLSLDEVESLLRSARALIVASRFDASPHIIVEALQLGVPVIGSDVCGIPEAVQPPIGGLTVPQGSDDELVEAMRSILAGDVSTQRDDALRAYAAMGGWPAVASRVVDALRSNGVL</sequence>
<dbReference type="Gene3D" id="3.40.50.2000">
    <property type="entry name" value="Glycogen Phosphorylase B"/>
    <property type="match status" value="2"/>
</dbReference>
<dbReference type="Pfam" id="PF13692">
    <property type="entry name" value="Glyco_trans_1_4"/>
    <property type="match status" value="1"/>
</dbReference>
<name>A0A1H5SQ04_9BACT</name>
<proteinExistence type="predicted"/>
<protein>
    <submittedName>
        <fullName evidence="2">Glycosyltransferase involved in cell wall bisynthesis</fullName>
    </submittedName>
</protein>
<evidence type="ECO:0000313" key="2">
    <source>
        <dbReference type="EMBL" id="SEF52693.1"/>
    </source>
</evidence>
<dbReference type="PANTHER" id="PTHR46401:SF2">
    <property type="entry name" value="GLYCOSYLTRANSFERASE WBBK-RELATED"/>
    <property type="match status" value="1"/>
</dbReference>
<evidence type="ECO:0000313" key="3">
    <source>
        <dbReference type="Proteomes" id="UP000236728"/>
    </source>
</evidence>
<keyword evidence="1 2" id="KW-0808">Transferase</keyword>
<keyword evidence="3" id="KW-1185">Reference proteome</keyword>
<organism evidence="2 3">
    <name type="scientific">Bryocella elongata</name>
    <dbReference type="NCBI Taxonomy" id="863522"/>
    <lineage>
        <taxon>Bacteria</taxon>
        <taxon>Pseudomonadati</taxon>
        <taxon>Acidobacteriota</taxon>
        <taxon>Terriglobia</taxon>
        <taxon>Terriglobales</taxon>
        <taxon>Acidobacteriaceae</taxon>
        <taxon>Bryocella</taxon>
    </lineage>
</organism>
<dbReference type="PANTHER" id="PTHR46401">
    <property type="entry name" value="GLYCOSYLTRANSFERASE WBBK-RELATED"/>
    <property type="match status" value="1"/>
</dbReference>
<accession>A0A1H5SQ04</accession>
<dbReference type="Proteomes" id="UP000236728">
    <property type="component" value="Unassembled WGS sequence"/>
</dbReference>
<dbReference type="EMBL" id="FNVA01000001">
    <property type="protein sequence ID" value="SEF52693.1"/>
    <property type="molecule type" value="Genomic_DNA"/>
</dbReference>
<dbReference type="AlphaFoldDB" id="A0A1H5SQ04"/>
<gene>
    <name evidence="2" type="ORF">SAMN05421819_0310</name>
</gene>
<reference evidence="2 3" key="1">
    <citation type="submission" date="2016-10" db="EMBL/GenBank/DDBJ databases">
        <authorList>
            <person name="de Groot N.N."/>
        </authorList>
    </citation>
    <scope>NUCLEOTIDE SEQUENCE [LARGE SCALE GENOMIC DNA]</scope>
    <source>
        <strain evidence="2 3">DSM 22489</strain>
    </source>
</reference>
<dbReference type="SUPFAM" id="SSF53756">
    <property type="entry name" value="UDP-Glycosyltransferase/glycogen phosphorylase"/>
    <property type="match status" value="1"/>
</dbReference>
<dbReference type="GO" id="GO:0009103">
    <property type="term" value="P:lipopolysaccharide biosynthetic process"/>
    <property type="evidence" value="ECO:0007669"/>
    <property type="project" value="TreeGrafter"/>
</dbReference>
<dbReference type="GO" id="GO:0016757">
    <property type="term" value="F:glycosyltransferase activity"/>
    <property type="evidence" value="ECO:0007669"/>
    <property type="project" value="TreeGrafter"/>
</dbReference>
<evidence type="ECO:0000256" key="1">
    <source>
        <dbReference type="ARBA" id="ARBA00022679"/>
    </source>
</evidence>